<evidence type="ECO:0000313" key="3">
    <source>
        <dbReference type="Proteomes" id="UP000569951"/>
    </source>
</evidence>
<feature type="region of interest" description="Disordered" evidence="1">
    <location>
        <begin position="19"/>
        <end position="43"/>
    </location>
</feature>
<dbReference type="Proteomes" id="UP000569951">
    <property type="component" value="Unassembled WGS sequence"/>
</dbReference>
<evidence type="ECO:0000313" key="2">
    <source>
        <dbReference type="EMBL" id="MBB6096941.1"/>
    </source>
</evidence>
<name>A0A841HU31_9DEIO</name>
<reference evidence="2 3" key="1">
    <citation type="submission" date="2020-08" db="EMBL/GenBank/DDBJ databases">
        <title>Genomic Encyclopedia of Type Strains, Phase IV (KMG-IV): sequencing the most valuable type-strain genomes for metagenomic binning, comparative biology and taxonomic classification.</title>
        <authorList>
            <person name="Goeker M."/>
        </authorList>
    </citation>
    <scope>NUCLEOTIDE SEQUENCE [LARGE SCALE GENOMIC DNA]</scope>
    <source>
        <strain evidence="2 3">DSM 21458</strain>
    </source>
</reference>
<proteinExistence type="predicted"/>
<comment type="caution">
    <text evidence="2">The sequence shown here is derived from an EMBL/GenBank/DDBJ whole genome shotgun (WGS) entry which is preliminary data.</text>
</comment>
<accession>A0A841HU31</accession>
<gene>
    <name evidence="2" type="ORF">HNR42_000353</name>
</gene>
<keyword evidence="3" id="KW-1185">Reference proteome</keyword>
<dbReference type="AlphaFoldDB" id="A0A841HU31"/>
<sequence length="43" mass="4914">MKKFLEDLKKQLRNLGRSFGKLMPAPQPEPALVPVPVRSRRPS</sequence>
<organism evidence="2 3">
    <name type="scientific">Deinobacterium chartae</name>
    <dbReference type="NCBI Taxonomy" id="521158"/>
    <lineage>
        <taxon>Bacteria</taxon>
        <taxon>Thermotogati</taxon>
        <taxon>Deinococcota</taxon>
        <taxon>Deinococci</taxon>
        <taxon>Deinococcales</taxon>
        <taxon>Deinococcaceae</taxon>
        <taxon>Deinobacterium</taxon>
    </lineage>
</organism>
<protein>
    <submittedName>
        <fullName evidence="2">Uncharacterized protein</fullName>
    </submittedName>
</protein>
<evidence type="ECO:0000256" key="1">
    <source>
        <dbReference type="SAM" id="MobiDB-lite"/>
    </source>
</evidence>
<dbReference type="EMBL" id="JACHHG010000001">
    <property type="protein sequence ID" value="MBB6096941.1"/>
    <property type="molecule type" value="Genomic_DNA"/>
</dbReference>